<name>A0AAE0VSV5_9BIVA</name>
<comment type="caution">
    <text evidence="1">The sequence shown here is derived from an EMBL/GenBank/DDBJ whole genome shotgun (WGS) entry which is preliminary data.</text>
</comment>
<reference evidence="1" key="3">
    <citation type="submission" date="2023-05" db="EMBL/GenBank/DDBJ databases">
        <authorList>
            <person name="Smith C.H."/>
        </authorList>
    </citation>
    <scope>NUCLEOTIDE SEQUENCE</scope>
    <source>
        <strain evidence="1">CHS0354</strain>
        <tissue evidence="1">Mantle</tissue>
    </source>
</reference>
<organism evidence="1 2">
    <name type="scientific">Potamilus streckersoni</name>
    <dbReference type="NCBI Taxonomy" id="2493646"/>
    <lineage>
        <taxon>Eukaryota</taxon>
        <taxon>Metazoa</taxon>
        <taxon>Spiralia</taxon>
        <taxon>Lophotrochozoa</taxon>
        <taxon>Mollusca</taxon>
        <taxon>Bivalvia</taxon>
        <taxon>Autobranchia</taxon>
        <taxon>Heteroconchia</taxon>
        <taxon>Palaeoheterodonta</taxon>
        <taxon>Unionida</taxon>
        <taxon>Unionoidea</taxon>
        <taxon>Unionidae</taxon>
        <taxon>Ambleminae</taxon>
        <taxon>Lampsilini</taxon>
        <taxon>Potamilus</taxon>
    </lineage>
</organism>
<keyword evidence="2" id="KW-1185">Reference proteome</keyword>
<dbReference type="Proteomes" id="UP001195483">
    <property type="component" value="Unassembled WGS sequence"/>
</dbReference>
<proteinExistence type="predicted"/>
<accession>A0AAE0VSV5</accession>
<evidence type="ECO:0000313" key="1">
    <source>
        <dbReference type="EMBL" id="KAK3588796.1"/>
    </source>
</evidence>
<reference evidence="1" key="1">
    <citation type="journal article" date="2021" name="Genome Biol. Evol.">
        <title>A High-Quality Reference Genome for a Parasitic Bivalve with Doubly Uniparental Inheritance (Bivalvia: Unionida).</title>
        <authorList>
            <person name="Smith C.H."/>
        </authorList>
    </citation>
    <scope>NUCLEOTIDE SEQUENCE</scope>
    <source>
        <strain evidence="1">CHS0354</strain>
    </source>
</reference>
<sequence>MERNTSLDDDEVLCRTVKLASVKCMHPLDQGYRQLYLSPIGEGFEYDTSGARSLAPYHVQIGIIYGSNQTSEFLDDKGKHIKLIKFIIAELMVKDSLIIYSVLEPHDERALYFAIASSMSNARFWCNHRNTKDTSLDPFVSKAKRRREKRQGLVVKHKALLHPEHSKVAASLRHKLSHSNFC</sequence>
<dbReference type="EMBL" id="JAEAOA010000737">
    <property type="protein sequence ID" value="KAK3588796.1"/>
    <property type="molecule type" value="Genomic_DNA"/>
</dbReference>
<reference evidence="1" key="2">
    <citation type="journal article" date="2021" name="Genome Biol. Evol.">
        <title>Developing a high-quality reference genome for a parasitic bivalve with doubly uniparental inheritance (Bivalvia: Unionida).</title>
        <authorList>
            <person name="Smith C.H."/>
        </authorList>
    </citation>
    <scope>NUCLEOTIDE SEQUENCE</scope>
    <source>
        <strain evidence="1">CHS0354</strain>
        <tissue evidence="1">Mantle</tissue>
    </source>
</reference>
<gene>
    <name evidence="1" type="ORF">CHS0354_012009</name>
</gene>
<protein>
    <submittedName>
        <fullName evidence="1">Uncharacterized protein</fullName>
    </submittedName>
</protein>
<dbReference type="AlphaFoldDB" id="A0AAE0VSV5"/>
<evidence type="ECO:0000313" key="2">
    <source>
        <dbReference type="Proteomes" id="UP001195483"/>
    </source>
</evidence>